<evidence type="ECO:0000313" key="2">
    <source>
        <dbReference type="EMBL" id="KII74948.1"/>
    </source>
</evidence>
<dbReference type="Pfam" id="PF02221">
    <property type="entry name" value="E1_DerP2_DerF2"/>
    <property type="match status" value="1"/>
</dbReference>
<dbReference type="SUPFAM" id="SSF81296">
    <property type="entry name" value="E set domains"/>
    <property type="match status" value="1"/>
</dbReference>
<reference evidence="2 3" key="1">
    <citation type="journal article" date="2014" name="Genome Biol. Evol.">
        <title>The genome of the myxosporean Thelohanellus kitauei shows adaptations to nutrient acquisition within its fish host.</title>
        <authorList>
            <person name="Yang Y."/>
            <person name="Xiong J."/>
            <person name="Zhou Z."/>
            <person name="Huo F."/>
            <person name="Miao W."/>
            <person name="Ran C."/>
            <person name="Liu Y."/>
            <person name="Zhang J."/>
            <person name="Feng J."/>
            <person name="Wang M."/>
            <person name="Wang M."/>
            <person name="Wang L."/>
            <person name="Yao B."/>
        </authorList>
    </citation>
    <scope>NUCLEOTIDE SEQUENCE [LARGE SCALE GENOMIC DNA]</scope>
    <source>
        <strain evidence="2">Wuqing</strain>
    </source>
</reference>
<dbReference type="InterPro" id="IPR014756">
    <property type="entry name" value="Ig_E-set"/>
</dbReference>
<protein>
    <recommendedName>
        <fullName evidence="1">MD-2-related lipid-recognition domain-containing protein</fullName>
    </recommendedName>
</protein>
<feature type="domain" description="MD-2-related lipid-recognition" evidence="1">
    <location>
        <begin position="63"/>
        <end position="153"/>
    </location>
</feature>
<accession>A0A0C2JZ69</accession>
<dbReference type="AlphaFoldDB" id="A0A0C2JZ69"/>
<dbReference type="InterPro" id="IPR003172">
    <property type="entry name" value="ML_dom"/>
</dbReference>
<gene>
    <name evidence="2" type="ORF">RF11_01250</name>
</gene>
<keyword evidence="3" id="KW-1185">Reference proteome</keyword>
<dbReference type="Gene3D" id="2.60.40.770">
    <property type="match status" value="1"/>
</dbReference>
<dbReference type="EMBL" id="JWZT01000165">
    <property type="protein sequence ID" value="KII74948.1"/>
    <property type="molecule type" value="Genomic_DNA"/>
</dbReference>
<name>A0A0C2JZ69_THEKT</name>
<proteinExistence type="predicted"/>
<evidence type="ECO:0000259" key="1">
    <source>
        <dbReference type="Pfam" id="PF02221"/>
    </source>
</evidence>
<evidence type="ECO:0000313" key="3">
    <source>
        <dbReference type="Proteomes" id="UP000031668"/>
    </source>
</evidence>
<sequence>MFMAIKSIPICLAVSIMFAMFGFSYQQAYRCRLPVGDSSYHLISATITGCSEKVCGHYNYRPQSLNMTFTPFTKSDTIKLVAEAYDDDDISENLIVEHDDFCSQEGVMCPIYPGGIYTVNIRFEVSSITSIYQVWSSFRLVGDDGQTVGCLRILSAREEYLPGKPTC</sequence>
<dbReference type="Proteomes" id="UP000031668">
    <property type="component" value="Unassembled WGS sequence"/>
</dbReference>
<comment type="caution">
    <text evidence="2">The sequence shown here is derived from an EMBL/GenBank/DDBJ whole genome shotgun (WGS) entry which is preliminary data.</text>
</comment>
<organism evidence="2 3">
    <name type="scientific">Thelohanellus kitauei</name>
    <name type="common">Myxosporean</name>
    <dbReference type="NCBI Taxonomy" id="669202"/>
    <lineage>
        <taxon>Eukaryota</taxon>
        <taxon>Metazoa</taxon>
        <taxon>Cnidaria</taxon>
        <taxon>Myxozoa</taxon>
        <taxon>Myxosporea</taxon>
        <taxon>Bivalvulida</taxon>
        <taxon>Platysporina</taxon>
        <taxon>Myxobolidae</taxon>
        <taxon>Thelohanellus</taxon>
    </lineage>
</organism>